<gene>
    <name evidence="1" type="ORF">G7B40_001320</name>
</gene>
<proteinExistence type="predicted"/>
<comment type="caution">
    <text evidence="1">The sequence shown here is derived from an EMBL/GenBank/DDBJ whole genome shotgun (WGS) entry which is preliminary data.</text>
</comment>
<dbReference type="EMBL" id="JAALHA020000001">
    <property type="protein sequence ID" value="MDR9893225.1"/>
    <property type="molecule type" value="Genomic_DNA"/>
</dbReference>
<accession>A0AAP5M5J5</accession>
<protein>
    <submittedName>
        <fullName evidence="1">Uncharacterized protein</fullName>
    </submittedName>
</protein>
<evidence type="ECO:0000313" key="2">
    <source>
        <dbReference type="Proteomes" id="UP000667802"/>
    </source>
</evidence>
<dbReference type="AlphaFoldDB" id="A0AAP5M5J5"/>
<sequence length="76" mass="8990">MKNLQEEILRELTRGDKFPYQLFDNLKPHNYQELWAALAELQKQGEVEPYFTSTYPSPTLTFRLTKSKPMLALWKG</sequence>
<dbReference type="RefSeq" id="WP_310833458.1">
    <property type="nucleotide sequence ID" value="NZ_JAALHA020000001.1"/>
</dbReference>
<dbReference type="Proteomes" id="UP000667802">
    <property type="component" value="Unassembled WGS sequence"/>
</dbReference>
<evidence type="ECO:0000313" key="1">
    <source>
        <dbReference type="EMBL" id="MDR9893225.1"/>
    </source>
</evidence>
<organism evidence="1 2">
    <name type="scientific">Aetokthonos hydrillicola Thurmond2011</name>
    <dbReference type="NCBI Taxonomy" id="2712845"/>
    <lineage>
        <taxon>Bacteria</taxon>
        <taxon>Bacillati</taxon>
        <taxon>Cyanobacteriota</taxon>
        <taxon>Cyanophyceae</taxon>
        <taxon>Nostocales</taxon>
        <taxon>Hapalosiphonaceae</taxon>
        <taxon>Aetokthonos</taxon>
    </lineage>
</organism>
<name>A0AAP5M5J5_9CYAN</name>
<reference evidence="2" key="1">
    <citation type="journal article" date="2021" name="Science">
        <title>Hunting the eagle killer: A cyanobacterial neurotoxin causes vacuolar myelinopathy.</title>
        <authorList>
            <person name="Breinlinger S."/>
            <person name="Phillips T.J."/>
            <person name="Haram B.N."/>
            <person name="Mares J."/>
            <person name="Martinez Yerena J.A."/>
            <person name="Hrouzek P."/>
            <person name="Sobotka R."/>
            <person name="Henderson W.M."/>
            <person name="Schmieder P."/>
            <person name="Williams S.M."/>
            <person name="Lauderdale J.D."/>
            <person name="Wilde H.D."/>
            <person name="Gerrin W."/>
            <person name="Kust A."/>
            <person name="Washington J.W."/>
            <person name="Wagner C."/>
            <person name="Geier B."/>
            <person name="Liebeke M."/>
            <person name="Enke H."/>
            <person name="Niedermeyer T.H.J."/>
            <person name="Wilde S.B."/>
        </authorList>
    </citation>
    <scope>NUCLEOTIDE SEQUENCE [LARGE SCALE GENOMIC DNA]</scope>
    <source>
        <strain evidence="2">Thurmond2011</strain>
    </source>
</reference>
<keyword evidence="2" id="KW-1185">Reference proteome</keyword>